<accession>A0A0F8Y792</accession>
<evidence type="ECO:0000256" key="2">
    <source>
        <dbReference type="ARBA" id="ARBA00022630"/>
    </source>
</evidence>
<reference evidence="6" key="1">
    <citation type="journal article" date="2015" name="Nature">
        <title>Complex archaea that bridge the gap between prokaryotes and eukaryotes.</title>
        <authorList>
            <person name="Spang A."/>
            <person name="Saw J.H."/>
            <person name="Jorgensen S.L."/>
            <person name="Zaremba-Niedzwiedzka K."/>
            <person name="Martijn J."/>
            <person name="Lind A.E."/>
            <person name="van Eijk R."/>
            <person name="Schleper C."/>
            <person name="Guy L."/>
            <person name="Ettema T.J."/>
        </authorList>
    </citation>
    <scope>NUCLEOTIDE SEQUENCE</scope>
</reference>
<dbReference type="InterPro" id="IPR036188">
    <property type="entry name" value="FAD/NAD-bd_sf"/>
</dbReference>
<dbReference type="Gene3D" id="3.50.50.60">
    <property type="entry name" value="FAD/NAD(P)-binding domain"/>
    <property type="match status" value="1"/>
</dbReference>
<comment type="caution">
    <text evidence="6">The sequence shown here is derived from an EMBL/GenBank/DDBJ whole genome shotgun (WGS) entry which is preliminary data.</text>
</comment>
<dbReference type="PRINTS" id="PR00368">
    <property type="entry name" value="FADPNR"/>
</dbReference>
<sequence length="200" mass="21555">ITTLGVSTVIGKEFTVDMLKTGKPDAVIVATGARPLMPEWEGIQESNAVSIDDVLSGRVETGENILIVGGSGSGAEIADYLSDMNKKVTIVEMLEGIATDLVNHLQHYVLKRLNEKNVTMLTSTQVKSLGKGFVVVEDASGTKRLNGFDTIVMAVGSIPDNRVHKELEGKIVERYVIGDALQPREIVDAVYEAQETATKL</sequence>
<evidence type="ECO:0000259" key="5">
    <source>
        <dbReference type="Pfam" id="PF07992"/>
    </source>
</evidence>
<dbReference type="InterPro" id="IPR051793">
    <property type="entry name" value="NADH:flavin_oxidoreductase"/>
</dbReference>
<feature type="domain" description="FAD/NAD(P)-binding" evidence="5">
    <location>
        <begin position="20"/>
        <end position="171"/>
    </location>
</feature>
<gene>
    <name evidence="6" type="ORF">LCGC14_2854790</name>
</gene>
<evidence type="ECO:0000313" key="6">
    <source>
        <dbReference type="EMBL" id="KKK77322.1"/>
    </source>
</evidence>
<proteinExistence type="predicted"/>
<dbReference type="GO" id="GO:0016491">
    <property type="term" value="F:oxidoreductase activity"/>
    <property type="evidence" value="ECO:0007669"/>
    <property type="project" value="UniProtKB-KW"/>
</dbReference>
<protein>
    <recommendedName>
        <fullName evidence="5">FAD/NAD(P)-binding domain-containing protein</fullName>
    </recommendedName>
</protein>
<feature type="non-terminal residue" evidence="6">
    <location>
        <position position="1"/>
    </location>
</feature>
<evidence type="ECO:0000256" key="1">
    <source>
        <dbReference type="ARBA" id="ARBA00001917"/>
    </source>
</evidence>
<dbReference type="InterPro" id="IPR023753">
    <property type="entry name" value="FAD/NAD-binding_dom"/>
</dbReference>
<keyword evidence="3" id="KW-0288">FMN</keyword>
<dbReference type="SUPFAM" id="SSF51905">
    <property type="entry name" value="FAD/NAD(P)-binding domain"/>
    <property type="match status" value="1"/>
</dbReference>
<dbReference type="PANTHER" id="PTHR42917:SF2">
    <property type="entry name" value="2,4-DIENOYL-COA REDUCTASE [(2E)-ENOYL-COA-PRODUCING]"/>
    <property type="match status" value="1"/>
</dbReference>
<comment type="cofactor">
    <cofactor evidence="1">
        <name>FMN</name>
        <dbReference type="ChEBI" id="CHEBI:58210"/>
    </cofactor>
</comment>
<name>A0A0F8Y792_9ZZZZ</name>
<evidence type="ECO:0000256" key="3">
    <source>
        <dbReference type="ARBA" id="ARBA00022643"/>
    </source>
</evidence>
<organism evidence="6">
    <name type="scientific">marine sediment metagenome</name>
    <dbReference type="NCBI Taxonomy" id="412755"/>
    <lineage>
        <taxon>unclassified sequences</taxon>
        <taxon>metagenomes</taxon>
        <taxon>ecological metagenomes</taxon>
    </lineage>
</organism>
<dbReference type="PANTHER" id="PTHR42917">
    <property type="entry name" value="2,4-DIENOYL-COA REDUCTASE"/>
    <property type="match status" value="1"/>
</dbReference>
<dbReference type="Pfam" id="PF07992">
    <property type="entry name" value="Pyr_redox_2"/>
    <property type="match status" value="1"/>
</dbReference>
<dbReference type="EMBL" id="LAZR01055009">
    <property type="protein sequence ID" value="KKK77322.1"/>
    <property type="molecule type" value="Genomic_DNA"/>
</dbReference>
<dbReference type="AlphaFoldDB" id="A0A0F8Y792"/>
<evidence type="ECO:0000256" key="4">
    <source>
        <dbReference type="ARBA" id="ARBA00023002"/>
    </source>
</evidence>
<keyword evidence="4" id="KW-0560">Oxidoreductase</keyword>
<dbReference type="PRINTS" id="PR00411">
    <property type="entry name" value="PNDRDTASEI"/>
</dbReference>
<keyword evidence="2" id="KW-0285">Flavoprotein</keyword>